<evidence type="ECO:0000256" key="4">
    <source>
        <dbReference type="ARBA" id="ARBA00022840"/>
    </source>
</evidence>
<keyword evidence="2 7" id="KW-0963">Cytoplasm</keyword>
<dbReference type="AlphaFoldDB" id="A0A1M7FZH0"/>
<dbReference type="InterPro" id="IPR011890">
    <property type="entry name" value="SMC_prok"/>
</dbReference>
<dbReference type="PANTHER" id="PTHR43977">
    <property type="entry name" value="STRUCTURAL MAINTENANCE OF CHROMOSOMES PROTEIN 3"/>
    <property type="match status" value="1"/>
</dbReference>
<sequence>MYLKKIEIHGFKSFADRTEIEFEPGINAIIGPNGSGKSNITDAVRWVLGEQSIKTLRGSKLEDVIFAGSQKRKPMGMAEVSVVLDNSDYLLPLEYSEVCITRRTFRSGESEFYLNKVPCRLKDIQELFMDTGIGKDGYSIISQGEVDEFLTARPEERRLIFEETAGIMKHKVRKKEAEKKLEETMANLARVDDILSEIKVQVDALYVQRMKALEYKKLTERQKLLEVNLLLIEYEKISQKLIKIEEALTKEETALSEIKNKRAYIENRMVRVKEELQKIKGEYEKLKAEFYDKRTKKIELEKEKKWQEERLLKLEEELDVTAQKLDILKTKLDGAKKQFCDNLEKLEQKVKEINKNNIQLRKKEEELARLKSGIKERQQEMENIKGDMIDFLNSASKTKNTIVRLSAMKSNLKKRLTQIDQDLKGIKEANSLTLRELENEEKKLSDIRRKIEKINEKIELEKRNLKKNTFEYHENSRLLQQKIISYNELKSQYKILKEVNQNYEGYQQGVKNLLSHLRSGRTYIEGIYGTVAEIIKVSERFETAIESALGGAIQNVVCENEKIAKRAIEYLKKYNLGRVTFLPLSSVRLRILAPHEKWILDHTGCLGVACELINYDEKFKPVLIHLLGRVIVAEDVDKALEIAKKTDFGLKVVTLEGEIINPGGSITGGSIKKASFILTKKREFEEIKEKIIKEEAKIYELKNKIAGLEEGIRDTQKSVDELGKILSSCNADLAAQEREIAGKKGLLRERQEREKILNLEKRQIEEELREIEQEIDKVERDRNSIEEESRERERKLENLKREIEERLKSMEAIEKEVKDLRILLNGLKQEELSLKYQIQNLEQNVSEWEKQQNELVNIMGKLEQEIASTSSKINKIEICLKGLLQEQDDLKKVIENLEYDKTKLEDEIDALAKNLADIEREERRREVSLSEAKVKQASLKVEVEHIVKTLEERYSLSLKSAMDLRQNTSDGERIKEELFSIKNKIERLGAVNMSAIEDYENLKSRYDFMKVQRDDLLDAKRKLDDLIDDLTKTMEEMFLEAFKKIKEEFQKVFAELFGGGKAELILTDESKPLEAGIEIAVQPPGKKLQNLSLLSGGERALAAIALLFSILNIKSTPFCILDEIEAALDDANIDRFTRYLKKISEHTQVIIITHRKGTMEVADALYGITMEETAVSKLIAVKLEEE</sequence>
<evidence type="ECO:0000256" key="5">
    <source>
        <dbReference type="ARBA" id="ARBA00023054"/>
    </source>
</evidence>
<dbReference type="SMART" id="SM00968">
    <property type="entry name" value="SMC_hinge"/>
    <property type="match status" value="1"/>
</dbReference>
<dbReference type="SUPFAM" id="SSF52540">
    <property type="entry name" value="P-loop containing nucleoside triphosphate hydrolases"/>
    <property type="match status" value="1"/>
</dbReference>
<keyword evidence="10" id="KW-1185">Reference proteome</keyword>
<dbReference type="InterPro" id="IPR036277">
    <property type="entry name" value="SMC_hinge_sf"/>
</dbReference>
<gene>
    <name evidence="7" type="primary">smc</name>
    <name evidence="9" type="ORF">SAMN05660826_00212</name>
</gene>
<dbReference type="CDD" id="cd03278">
    <property type="entry name" value="ABC_SMC_barmotin"/>
    <property type="match status" value="2"/>
</dbReference>
<evidence type="ECO:0000256" key="3">
    <source>
        <dbReference type="ARBA" id="ARBA00022741"/>
    </source>
</evidence>
<dbReference type="SUPFAM" id="SSF75553">
    <property type="entry name" value="Smc hinge domain"/>
    <property type="match status" value="1"/>
</dbReference>
<dbReference type="Gene3D" id="1.20.1060.20">
    <property type="match status" value="1"/>
</dbReference>
<dbReference type="InterPro" id="IPR027417">
    <property type="entry name" value="P-loop_NTPase"/>
</dbReference>
<dbReference type="RefSeq" id="WP_073253350.1">
    <property type="nucleotide sequence ID" value="NZ_FRCR01000001.1"/>
</dbReference>
<reference evidence="10" key="1">
    <citation type="submission" date="2016-11" db="EMBL/GenBank/DDBJ databases">
        <authorList>
            <person name="Varghese N."/>
            <person name="Submissions S."/>
        </authorList>
    </citation>
    <scope>NUCLEOTIDE SEQUENCE [LARGE SCALE GENOMIC DNA]</scope>
    <source>
        <strain evidence="10">DSM 18802</strain>
    </source>
</reference>
<dbReference type="Gene3D" id="3.30.70.1620">
    <property type="match status" value="1"/>
</dbReference>
<evidence type="ECO:0000313" key="10">
    <source>
        <dbReference type="Proteomes" id="UP000184375"/>
    </source>
</evidence>
<dbReference type="GO" id="GO:0003677">
    <property type="term" value="F:DNA binding"/>
    <property type="evidence" value="ECO:0007669"/>
    <property type="project" value="UniProtKB-UniRule"/>
</dbReference>
<evidence type="ECO:0000256" key="2">
    <source>
        <dbReference type="ARBA" id="ARBA00022490"/>
    </source>
</evidence>
<feature type="domain" description="SMC hinge" evidence="8">
    <location>
        <begin position="525"/>
        <end position="643"/>
    </location>
</feature>
<evidence type="ECO:0000259" key="8">
    <source>
        <dbReference type="SMART" id="SM00968"/>
    </source>
</evidence>
<keyword evidence="4 7" id="KW-0067">ATP-binding</keyword>
<accession>A0A1M7FZH0</accession>
<dbReference type="STRING" id="447595.SAMN05660826_00212"/>
<dbReference type="GO" id="GO:0005694">
    <property type="term" value="C:chromosome"/>
    <property type="evidence" value="ECO:0007669"/>
    <property type="project" value="InterPro"/>
</dbReference>
<dbReference type="FunFam" id="3.40.50.300:FF:000901">
    <property type="entry name" value="Chromosome partition protein Smc"/>
    <property type="match status" value="1"/>
</dbReference>
<dbReference type="InterPro" id="IPR010935">
    <property type="entry name" value="SMC_hinge"/>
</dbReference>
<comment type="similarity">
    <text evidence="7">Belongs to the SMC family.</text>
</comment>
<dbReference type="Pfam" id="PF02463">
    <property type="entry name" value="SMC_N"/>
    <property type="match status" value="1"/>
</dbReference>
<dbReference type="InterPro" id="IPR003395">
    <property type="entry name" value="RecF/RecN/SMC_N"/>
</dbReference>
<feature type="binding site" evidence="7">
    <location>
        <begin position="32"/>
        <end position="39"/>
    </location>
    <ligand>
        <name>ATP</name>
        <dbReference type="ChEBI" id="CHEBI:30616"/>
    </ligand>
</feature>
<keyword evidence="3 7" id="KW-0547">Nucleotide-binding</keyword>
<dbReference type="Proteomes" id="UP000184375">
    <property type="component" value="Unassembled WGS sequence"/>
</dbReference>
<dbReference type="PIRSF" id="PIRSF005719">
    <property type="entry name" value="SMC"/>
    <property type="match status" value="1"/>
</dbReference>
<keyword evidence="6 7" id="KW-0238">DNA-binding</keyword>
<dbReference type="FunFam" id="3.40.50.300:FF:000984">
    <property type="entry name" value="Chromosome partition protein Smc"/>
    <property type="match status" value="1"/>
</dbReference>
<dbReference type="GO" id="GO:0007062">
    <property type="term" value="P:sister chromatid cohesion"/>
    <property type="evidence" value="ECO:0007669"/>
    <property type="project" value="InterPro"/>
</dbReference>
<evidence type="ECO:0000256" key="7">
    <source>
        <dbReference type="HAMAP-Rule" id="MF_01894"/>
    </source>
</evidence>
<dbReference type="HAMAP" id="MF_01894">
    <property type="entry name" value="Smc_prok"/>
    <property type="match status" value="1"/>
</dbReference>
<feature type="coiled-coil region" evidence="7">
    <location>
        <begin position="999"/>
        <end position="1036"/>
    </location>
</feature>
<comment type="domain">
    <text evidence="7">Contains large globular domains required for ATP hydrolysis at each terminus and a third globular domain forming a flexible hinge near the middle of the molecule. These domains are separated by coiled-coil structures.</text>
</comment>
<evidence type="ECO:0000313" key="9">
    <source>
        <dbReference type="EMBL" id="SHM09423.1"/>
    </source>
</evidence>
<dbReference type="InterPro" id="IPR024704">
    <property type="entry name" value="SMC"/>
</dbReference>
<dbReference type="GO" id="GO:0016887">
    <property type="term" value="F:ATP hydrolysis activity"/>
    <property type="evidence" value="ECO:0007669"/>
    <property type="project" value="InterPro"/>
</dbReference>
<evidence type="ECO:0000256" key="6">
    <source>
        <dbReference type="ARBA" id="ARBA00023125"/>
    </source>
</evidence>
<dbReference type="EMBL" id="FRCR01000001">
    <property type="protein sequence ID" value="SHM09423.1"/>
    <property type="molecule type" value="Genomic_DNA"/>
</dbReference>
<dbReference type="OrthoDB" id="9808768at2"/>
<keyword evidence="5 7" id="KW-0175">Coiled coil</keyword>
<comment type="subcellular location">
    <subcellularLocation>
        <location evidence="1 7">Cytoplasm</location>
    </subcellularLocation>
</comment>
<name>A0A1M7FZH0_9FIRM</name>
<comment type="function">
    <text evidence="7">Required for chromosome condensation and partitioning.</text>
</comment>
<protein>
    <recommendedName>
        <fullName evidence="7">Chromosome partition protein Smc</fullName>
    </recommendedName>
</protein>
<dbReference type="GO" id="GO:0005737">
    <property type="term" value="C:cytoplasm"/>
    <property type="evidence" value="ECO:0007669"/>
    <property type="project" value="UniProtKB-SubCell"/>
</dbReference>
<dbReference type="GO" id="GO:0005524">
    <property type="term" value="F:ATP binding"/>
    <property type="evidence" value="ECO:0007669"/>
    <property type="project" value="UniProtKB-UniRule"/>
</dbReference>
<organism evidence="9 10">
    <name type="scientific">Caldanaerovirga acetigignens</name>
    <dbReference type="NCBI Taxonomy" id="447595"/>
    <lineage>
        <taxon>Bacteria</taxon>
        <taxon>Bacillati</taxon>
        <taxon>Bacillota</taxon>
        <taxon>Clostridia</taxon>
        <taxon>Thermosediminibacterales</taxon>
        <taxon>Thermosediminibacteraceae</taxon>
        <taxon>Caldanaerovirga</taxon>
    </lineage>
</organism>
<comment type="subunit">
    <text evidence="7">Homodimer.</text>
</comment>
<proteinExistence type="inferred from homology"/>
<dbReference type="NCBIfam" id="TIGR02168">
    <property type="entry name" value="SMC_prok_B"/>
    <property type="match status" value="1"/>
</dbReference>
<dbReference type="Gene3D" id="3.40.50.300">
    <property type="entry name" value="P-loop containing nucleotide triphosphate hydrolases"/>
    <property type="match status" value="2"/>
</dbReference>
<evidence type="ECO:0000256" key="1">
    <source>
        <dbReference type="ARBA" id="ARBA00004496"/>
    </source>
</evidence>
<feature type="coiled-coil region" evidence="7">
    <location>
        <begin position="747"/>
        <end position="921"/>
    </location>
</feature>
<dbReference type="GO" id="GO:0030261">
    <property type="term" value="P:chromosome condensation"/>
    <property type="evidence" value="ECO:0007669"/>
    <property type="project" value="InterPro"/>
</dbReference>
<dbReference type="GO" id="GO:0006260">
    <property type="term" value="P:DNA replication"/>
    <property type="evidence" value="ECO:0007669"/>
    <property type="project" value="UniProtKB-UniRule"/>
</dbReference>
<dbReference type="GO" id="GO:0007059">
    <property type="term" value="P:chromosome segregation"/>
    <property type="evidence" value="ECO:0007669"/>
    <property type="project" value="UniProtKB-UniRule"/>
</dbReference>
<dbReference type="Pfam" id="PF06470">
    <property type="entry name" value="SMC_hinge"/>
    <property type="match status" value="1"/>
</dbReference>
<feature type="coiled-coil region" evidence="7">
    <location>
        <begin position="241"/>
        <end position="468"/>
    </location>
</feature>
<feature type="coiled-coil region" evidence="7">
    <location>
        <begin position="167"/>
        <end position="194"/>
    </location>
</feature>